<proteinExistence type="predicted"/>
<feature type="compositionally biased region" description="Polar residues" evidence="1">
    <location>
        <begin position="97"/>
        <end position="107"/>
    </location>
</feature>
<sequence>MDGFSDIDSGSEVGSEISEVESTDSDFGDGDGVNDFDETYEDMNSGDETMDYSEDTPEDQDVSENDTENTDATVDEQLDDFDDTSELEGNQEAADISESNKQTPSDFTTDENVDDVLSDFDDDAESIEDGTMEETEENSEDTEAVETANESNEVADETTENTNEAVDNETEAYEESSEEVETEDESGEMADETAESTDEDFDAAEANDESSEEVETEDESGEMTDEIDETPDEDADAVSETNDESSETVETEDESEETAESADETEDNNDETAESTSETENTEENQTDSSTGDSAEKNAADWRNEQSELTPHQRIAEYMNEHNYGREDFATYSQDPVWQELHSAAFPDYDLSAVTNTNEINADVNPISGGRFENVSYQQGQNDIGAQGTCGPTSIANSLNRVTESSAYSENGVLHNAMENNLCNKSDNPYACGGTTTGDVVKIIDNVKDPESNIHTEVYEYGNALSVNDLALRLDDPHTVAMVGVDSATLWDQRGDVACSGLFQHTEAPSDHWITVDSPIRSESGEVTGFNIIDSGGGVSEVSRDRFESMYMGDAGHTVSDPTAIIISNEGEATNIYQTSEGAERVSSYKGSAMESDGGDPPIEIEGVKIYNTEKTLSGVELSGEQKEVNQYFRGDQFSKEDSFEGSLENEHKEQLVKTNCGTTCELNENLNGSLDSNPKYSVKMSEAQINDLNELKELRDNVPEVKEDTVMQKVISP</sequence>
<dbReference type="Proteomes" id="UP000017818">
    <property type="component" value="Unassembled WGS sequence"/>
</dbReference>
<feature type="compositionally biased region" description="Acidic residues" evidence="1">
    <location>
        <begin position="166"/>
        <end position="273"/>
    </location>
</feature>
<name>V9HJG4_9FIRM</name>
<feature type="region of interest" description="Disordered" evidence="1">
    <location>
        <begin position="1"/>
        <end position="311"/>
    </location>
</feature>
<evidence type="ECO:0000256" key="1">
    <source>
        <dbReference type="SAM" id="MobiDB-lite"/>
    </source>
</evidence>
<evidence type="ECO:0000313" key="2">
    <source>
        <dbReference type="EMBL" id="EHL14787.1"/>
    </source>
</evidence>
<accession>V9HJG4</accession>
<dbReference type="EMBL" id="AFZF02000004">
    <property type="protein sequence ID" value="EHL14787.1"/>
    <property type="molecule type" value="Genomic_DNA"/>
</dbReference>
<protein>
    <submittedName>
        <fullName evidence="2">Uncharacterized protein</fullName>
    </submittedName>
</protein>
<dbReference type="AlphaFoldDB" id="V9HJG4"/>
<comment type="caution">
    <text evidence="2">The sequence shown here is derived from an EMBL/GenBank/DDBJ whole genome shotgun (WGS) entry which is preliminary data.</text>
</comment>
<feature type="compositionally biased region" description="Acidic residues" evidence="1">
    <location>
        <begin position="108"/>
        <end position="144"/>
    </location>
</feature>
<dbReference type="HOGENOM" id="CLU_384882_0_0_9"/>
<evidence type="ECO:0000313" key="3">
    <source>
        <dbReference type="Proteomes" id="UP000017818"/>
    </source>
</evidence>
<gene>
    <name evidence="2" type="ORF">HMPREF9630_00830</name>
</gene>
<feature type="compositionally biased region" description="Basic and acidic residues" evidence="1">
    <location>
        <begin position="294"/>
        <end position="306"/>
    </location>
</feature>
<reference evidence="2 3" key="1">
    <citation type="submission" date="2012-05" db="EMBL/GenBank/DDBJ databases">
        <title>The Genome Sequence of Eubacteriaceae bacterium CM2.</title>
        <authorList>
            <consortium name="The Broad Institute Genome Sequencing Platform"/>
            <person name="Earl A."/>
            <person name="Ward D."/>
            <person name="Feldgarden M."/>
            <person name="Gevers D."/>
            <person name="Sizova M."/>
            <person name="Hazen A."/>
            <person name="Epstein S."/>
            <person name="Walker B."/>
            <person name="Young S.K."/>
            <person name="Zeng Q."/>
            <person name="Gargeya S."/>
            <person name="Fitzgerald M."/>
            <person name="Haas B."/>
            <person name="Abouelleil A."/>
            <person name="Alvarado L."/>
            <person name="Arachchi H.M."/>
            <person name="Berlin A."/>
            <person name="Chapman S.B."/>
            <person name="Goldberg J."/>
            <person name="Griggs A."/>
            <person name="Gujja S."/>
            <person name="Hansen M."/>
            <person name="Howarth C."/>
            <person name="Imamovic A."/>
            <person name="Larimer J."/>
            <person name="McCowen C."/>
            <person name="Montmayeur A."/>
            <person name="Murphy C."/>
            <person name="Neiman D."/>
            <person name="Pearson M."/>
            <person name="Priest M."/>
            <person name="Roberts A."/>
            <person name="Saif S."/>
            <person name="Shea T."/>
            <person name="Sisk P."/>
            <person name="Sykes S."/>
            <person name="Wortman J."/>
            <person name="Nusbaum C."/>
            <person name="Birren B."/>
        </authorList>
    </citation>
    <scope>NUCLEOTIDE SEQUENCE [LARGE SCALE GENOMIC DNA]</scope>
    <source>
        <strain evidence="2 3">CM2</strain>
    </source>
</reference>
<feature type="compositionally biased region" description="Acidic residues" evidence="1">
    <location>
        <begin position="18"/>
        <end position="86"/>
    </location>
</feature>
<organism evidence="2 3">
    <name type="scientific">Peptoanaerobacter stomatis</name>
    <dbReference type="NCBI Taxonomy" id="796937"/>
    <lineage>
        <taxon>Bacteria</taxon>
        <taxon>Bacillati</taxon>
        <taxon>Bacillota</taxon>
        <taxon>Clostridia</taxon>
        <taxon>Peptostreptococcales</taxon>
        <taxon>Filifactoraceae</taxon>
        <taxon>Peptoanaerobacter</taxon>
    </lineage>
</organism>